<organism evidence="1 2">
    <name type="scientific">Caenorhabditis auriculariae</name>
    <dbReference type="NCBI Taxonomy" id="2777116"/>
    <lineage>
        <taxon>Eukaryota</taxon>
        <taxon>Metazoa</taxon>
        <taxon>Ecdysozoa</taxon>
        <taxon>Nematoda</taxon>
        <taxon>Chromadorea</taxon>
        <taxon>Rhabditida</taxon>
        <taxon>Rhabditina</taxon>
        <taxon>Rhabditomorpha</taxon>
        <taxon>Rhabditoidea</taxon>
        <taxon>Rhabditidae</taxon>
        <taxon>Peloderinae</taxon>
        <taxon>Caenorhabditis</taxon>
    </lineage>
</organism>
<name>A0A8S1HIR5_9PELO</name>
<gene>
    <name evidence="1" type="ORF">CAUJ_LOCUS11748</name>
</gene>
<dbReference type="AlphaFoldDB" id="A0A8S1HIR5"/>
<reference evidence="1" key="1">
    <citation type="submission" date="2020-10" db="EMBL/GenBank/DDBJ databases">
        <authorList>
            <person name="Kikuchi T."/>
        </authorList>
    </citation>
    <scope>NUCLEOTIDE SEQUENCE</scope>
    <source>
        <strain evidence="1">NKZ352</strain>
    </source>
</reference>
<keyword evidence="2" id="KW-1185">Reference proteome</keyword>
<evidence type="ECO:0000313" key="1">
    <source>
        <dbReference type="EMBL" id="CAD6195830.1"/>
    </source>
</evidence>
<sequence length="85" mass="10256">MEYTTKQRQYVELIGSGGCAETASRRRLTRIVRHRNLIVVVVVVQHPYRIRRRRRRRRRRRIKVARRGGHAHQPISTFFFYAARA</sequence>
<dbReference type="EMBL" id="CAJGYM010000061">
    <property type="protein sequence ID" value="CAD6195830.1"/>
    <property type="molecule type" value="Genomic_DNA"/>
</dbReference>
<accession>A0A8S1HIR5</accession>
<comment type="caution">
    <text evidence="1">The sequence shown here is derived from an EMBL/GenBank/DDBJ whole genome shotgun (WGS) entry which is preliminary data.</text>
</comment>
<proteinExistence type="predicted"/>
<evidence type="ECO:0000313" key="2">
    <source>
        <dbReference type="Proteomes" id="UP000835052"/>
    </source>
</evidence>
<dbReference type="Proteomes" id="UP000835052">
    <property type="component" value="Unassembled WGS sequence"/>
</dbReference>
<protein>
    <submittedName>
        <fullName evidence="1">Uncharacterized protein</fullName>
    </submittedName>
</protein>